<evidence type="ECO:0000313" key="2">
    <source>
        <dbReference type="EMBL" id="QRC98907.1"/>
    </source>
</evidence>
<keyword evidence="3" id="KW-1185">Reference proteome</keyword>
<gene>
    <name evidence="2" type="ORF">JI435_062690</name>
</gene>
<protein>
    <submittedName>
        <fullName evidence="2">Uncharacterized protein</fullName>
    </submittedName>
</protein>
<dbReference type="AlphaFoldDB" id="A0A7U2I4C1"/>
<proteinExistence type="predicted"/>
<feature type="region of interest" description="Disordered" evidence="1">
    <location>
        <begin position="199"/>
        <end position="221"/>
    </location>
</feature>
<dbReference type="Proteomes" id="UP000663193">
    <property type="component" value="Chromosome 9"/>
</dbReference>
<dbReference type="EMBL" id="CP069031">
    <property type="protein sequence ID" value="QRC98907.1"/>
    <property type="molecule type" value="Genomic_DNA"/>
</dbReference>
<feature type="region of interest" description="Disordered" evidence="1">
    <location>
        <begin position="169"/>
        <end position="188"/>
    </location>
</feature>
<dbReference type="VEuPathDB" id="FungiDB:JI435_062690"/>
<organism evidence="2 3">
    <name type="scientific">Phaeosphaeria nodorum (strain SN15 / ATCC MYA-4574 / FGSC 10173)</name>
    <name type="common">Glume blotch fungus</name>
    <name type="synonym">Parastagonospora nodorum</name>
    <dbReference type="NCBI Taxonomy" id="321614"/>
    <lineage>
        <taxon>Eukaryota</taxon>
        <taxon>Fungi</taxon>
        <taxon>Dikarya</taxon>
        <taxon>Ascomycota</taxon>
        <taxon>Pezizomycotina</taxon>
        <taxon>Dothideomycetes</taxon>
        <taxon>Pleosporomycetidae</taxon>
        <taxon>Pleosporales</taxon>
        <taxon>Pleosporineae</taxon>
        <taxon>Phaeosphaeriaceae</taxon>
        <taxon>Parastagonospora</taxon>
    </lineage>
</organism>
<feature type="region of interest" description="Disordered" evidence="1">
    <location>
        <begin position="240"/>
        <end position="319"/>
    </location>
</feature>
<reference evidence="3" key="1">
    <citation type="journal article" date="2021" name="BMC Genomics">
        <title>Chromosome-level genome assembly and manually-curated proteome of model necrotroph Parastagonospora nodorum Sn15 reveals a genome-wide trove of candidate effector homologs, and redundancy of virulence-related functions within an accessory chromosome.</title>
        <authorList>
            <person name="Bertazzoni S."/>
            <person name="Jones D.A.B."/>
            <person name="Phan H.T."/>
            <person name="Tan K.-C."/>
            <person name="Hane J.K."/>
        </authorList>
    </citation>
    <scope>NUCLEOTIDE SEQUENCE [LARGE SCALE GENOMIC DNA]</scope>
    <source>
        <strain evidence="3">SN15 / ATCC MYA-4574 / FGSC 10173)</strain>
    </source>
</reference>
<feature type="compositionally biased region" description="Low complexity" evidence="1">
    <location>
        <begin position="211"/>
        <end position="221"/>
    </location>
</feature>
<accession>A0A7U2I4C1</accession>
<evidence type="ECO:0000313" key="3">
    <source>
        <dbReference type="Proteomes" id="UP000663193"/>
    </source>
</evidence>
<evidence type="ECO:0000256" key="1">
    <source>
        <dbReference type="SAM" id="MobiDB-lite"/>
    </source>
</evidence>
<sequence>MRDSDEPAQFSSGQSTELKKLCSLSPEAILWIQLYHDLLLAIARTPASPLAIVTDVIVYKNFLEHFKSESFANDQERFLHERKALLPTRVDMIKSNSKYKKWQDAEIIDRIAITSEMLQQYKELRGSLERSEEIQDIEQNAIVWDFLNVAARKEYPALYSALSKNQDLGSKGDQNLDHGGNPNTHNTTTVTKNMQSVLAQAARAPQHAFHSNAPASSSALPSTSSITLVFKDIFMKDGKAKKANNSPHADHERVQRLPTMGRPRRIQPERQLGQKSPRQDAETSKHKAAPLNKRPVAEPAKTNKRKASPNVEQKDVVKAKKSAVGKVHIKKKWSKEEHNILFHTINEWCHKNGVDKLEMKAVNQICFDALAATGSSREKSIVASKTKNMEEILDLVKKAKDIALHVEDFPRELRYPLTVLPLIAE</sequence>
<dbReference type="OrthoDB" id="10678673at2759"/>
<name>A0A7U2I4C1_PHANO</name>